<evidence type="ECO:0000256" key="1">
    <source>
        <dbReference type="ARBA" id="ARBA00022737"/>
    </source>
</evidence>
<organism evidence="4 5">
    <name type="scientific">[Clostridium] aminophilum</name>
    <dbReference type="NCBI Taxonomy" id="1526"/>
    <lineage>
        <taxon>Bacteria</taxon>
        <taxon>Bacillati</taxon>
        <taxon>Bacillota</taxon>
        <taxon>Clostridia</taxon>
        <taxon>Lachnospirales</taxon>
        <taxon>Lachnospiraceae</taxon>
    </lineage>
</organism>
<proteinExistence type="predicted"/>
<evidence type="ECO:0000313" key="5">
    <source>
        <dbReference type="Proteomes" id="UP000199820"/>
    </source>
</evidence>
<dbReference type="PANTHER" id="PTHR45641">
    <property type="entry name" value="TETRATRICOPEPTIDE REPEAT PROTEIN (AFU_ORTHOLOGUE AFUA_6G03870)"/>
    <property type="match status" value="1"/>
</dbReference>
<dbReference type="RefSeq" id="WP_074648498.1">
    <property type="nucleotide sequence ID" value="NZ_FOIL01000004.1"/>
</dbReference>
<sequence length="652" mass="72607">MSEENKNKADSSAGAAAPMKTTFNVYLVEPEGSSVPAGQEETDPNIRRLIDFANNMNSIYGMFDFEFVVSKYPGSLSKDGDGRYQVKKMQNAILQQYAHFSAMFVIMLCRQDQVSESELKELMQGLAKKQQKGIQLWFLPKEGADKMIAGLSQVVARTNARLPIPEEKQEDLAAISGALFQEGVKAGRENDLKKAEAALSRALMIQVKLTTSNRDKFLGMLPASYNEMGTVLLRQNRFRNAIEMYDSAIQSLEELSKAPDAPNRSIEIAGAHNNKGILFMNQVDFAALEKEKSGEASGEKKNMQLFESALKEFDAAMKIYEDLKKDEEWQTAEKQKTLLQVTADTNGNIGQMYGRSGQQAEACIAYERGIADLRKLQEGDPENREILIRLGAMGNSLGVIYNHDKKFQEAIGILRTAVEADQKLMAIDDSQKQIFEPRCAQANFNLFNAYRFAGNAQDAQTSWNTAWEICERREADSELCRGLFGLMKTVRDDASGRQKEAAAKAAADAAEAKAQNRVQDAINGYRTAATLYHGLPGAEAQIESAKNFYELGQIAWDVDRLDQAEVCFTNEVTLIRACANNDEKYMPDLAEALFHQGRFFDEAKDQPDNTSLKEAKEIAEKYKDSSEKAREIYEDLNDGAISFGFDGPEGEV</sequence>
<gene>
    <name evidence="4" type="ORF">SAMN04487771_100478</name>
</gene>
<dbReference type="PANTHER" id="PTHR45641:SF19">
    <property type="entry name" value="NEPHROCYSTIN-3"/>
    <property type="match status" value="1"/>
</dbReference>
<dbReference type="Gene3D" id="1.25.40.10">
    <property type="entry name" value="Tetratricopeptide repeat domain"/>
    <property type="match status" value="2"/>
</dbReference>
<dbReference type="InterPro" id="IPR011990">
    <property type="entry name" value="TPR-like_helical_dom_sf"/>
</dbReference>
<dbReference type="InterPro" id="IPR019734">
    <property type="entry name" value="TPR_rpt"/>
</dbReference>
<evidence type="ECO:0000256" key="3">
    <source>
        <dbReference type="PROSITE-ProRule" id="PRU00339"/>
    </source>
</evidence>
<reference evidence="4 5" key="1">
    <citation type="submission" date="2016-10" db="EMBL/GenBank/DDBJ databases">
        <authorList>
            <person name="de Groot N.N."/>
        </authorList>
    </citation>
    <scope>NUCLEOTIDE SEQUENCE [LARGE SCALE GENOMIC DNA]</scope>
    <source>
        <strain evidence="4 5">KH1P1</strain>
    </source>
</reference>
<evidence type="ECO:0000256" key="2">
    <source>
        <dbReference type="ARBA" id="ARBA00022803"/>
    </source>
</evidence>
<dbReference type="SUPFAM" id="SSF48452">
    <property type="entry name" value="TPR-like"/>
    <property type="match status" value="1"/>
</dbReference>
<dbReference type="PROSITE" id="PS50005">
    <property type="entry name" value="TPR"/>
    <property type="match status" value="1"/>
</dbReference>
<feature type="repeat" description="TPR" evidence="3">
    <location>
        <begin position="222"/>
        <end position="255"/>
    </location>
</feature>
<accession>A0A1I0BLL3</accession>
<evidence type="ECO:0000313" key="4">
    <source>
        <dbReference type="EMBL" id="SET07186.1"/>
    </source>
</evidence>
<dbReference type="AlphaFoldDB" id="A0A1I0BLL3"/>
<dbReference type="EMBL" id="FOIL01000004">
    <property type="protein sequence ID" value="SET07186.1"/>
    <property type="molecule type" value="Genomic_DNA"/>
</dbReference>
<protein>
    <submittedName>
        <fullName evidence="4">Tetratricopeptide repeat-containing protein</fullName>
    </submittedName>
</protein>
<keyword evidence="1" id="KW-0677">Repeat</keyword>
<dbReference type="STRING" id="1526.SAMN02910262_00442"/>
<dbReference type="OrthoDB" id="5450625at2"/>
<name>A0A1I0BLL3_9FIRM</name>
<dbReference type="Proteomes" id="UP000199820">
    <property type="component" value="Unassembled WGS sequence"/>
</dbReference>
<keyword evidence="2 3" id="KW-0802">TPR repeat</keyword>
<dbReference type="SMART" id="SM00028">
    <property type="entry name" value="TPR"/>
    <property type="match status" value="5"/>
</dbReference>
<keyword evidence="5" id="KW-1185">Reference proteome</keyword>